<dbReference type="AlphaFoldDB" id="A0A1Y2ACE3"/>
<feature type="domain" description="AB hydrolase-1" evidence="2">
    <location>
        <begin position="27"/>
        <end position="169"/>
    </location>
</feature>
<proteinExistence type="predicted"/>
<dbReference type="Proteomes" id="UP000193920">
    <property type="component" value="Unassembled WGS sequence"/>
</dbReference>
<evidence type="ECO:0000256" key="1">
    <source>
        <dbReference type="ARBA" id="ARBA00022801"/>
    </source>
</evidence>
<gene>
    <name evidence="3" type="ORF">LY90DRAFT_676874</name>
</gene>
<comment type="caution">
    <text evidence="3">The sequence shown here is derived from an EMBL/GenBank/DDBJ whole genome shotgun (WGS) entry which is preliminary data.</text>
</comment>
<name>A0A1Y2ACE3_9FUNG</name>
<dbReference type="InterPro" id="IPR029058">
    <property type="entry name" value="AB_hydrolase_fold"/>
</dbReference>
<dbReference type="OrthoDB" id="408373at2759"/>
<accession>A0A1Y2ACE3</accession>
<evidence type="ECO:0000313" key="3">
    <source>
        <dbReference type="EMBL" id="ORY20233.1"/>
    </source>
</evidence>
<dbReference type="Pfam" id="PF00561">
    <property type="entry name" value="Abhydrolase_1"/>
    <property type="match status" value="1"/>
</dbReference>
<keyword evidence="1 3" id="KW-0378">Hydrolase</keyword>
<dbReference type="Gene3D" id="3.40.50.1820">
    <property type="entry name" value="alpha/beta hydrolase"/>
    <property type="match status" value="1"/>
</dbReference>
<dbReference type="InterPro" id="IPR050266">
    <property type="entry name" value="AB_hydrolase_sf"/>
</dbReference>
<reference evidence="3 4" key="1">
    <citation type="submission" date="2016-08" db="EMBL/GenBank/DDBJ databases">
        <title>A Parts List for Fungal Cellulosomes Revealed by Comparative Genomics.</title>
        <authorList>
            <consortium name="DOE Joint Genome Institute"/>
            <person name="Haitjema C.H."/>
            <person name="Gilmore S.P."/>
            <person name="Henske J.K."/>
            <person name="Solomon K.V."/>
            <person name="De Groot R."/>
            <person name="Kuo A."/>
            <person name="Mondo S.J."/>
            <person name="Salamov A.A."/>
            <person name="Labutti K."/>
            <person name="Zhao Z."/>
            <person name="Chiniquy J."/>
            <person name="Barry K."/>
            <person name="Brewer H.M."/>
            <person name="Purvine S.O."/>
            <person name="Wright A.T."/>
            <person name="Boxma B."/>
            <person name="Van Alen T."/>
            <person name="Hackstein J.H."/>
            <person name="Baker S.E."/>
            <person name="Grigoriev I.V."/>
            <person name="O'Malley M.A."/>
        </authorList>
    </citation>
    <scope>NUCLEOTIDE SEQUENCE [LARGE SCALE GENOMIC DNA]</scope>
    <source>
        <strain evidence="3 4">G1</strain>
    </source>
</reference>
<keyword evidence="4" id="KW-1185">Reference proteome</keyword>
<evidence type="ECO:0000259" key="2">
    <source>
        <dbReference type="Pfam" id="PF00561"/>
    </source>
</evidence>
<evidence type="ECO:0000313" key="4">
    <source>
        <dbReference type="Proteomes" id="UP000193920"/>
    </source>
</evidence>
<dbReference type="InterPro" id="IPR000073">
    <property type="entry name" value="AB_hydrolase_1"/>
</dbReference>
<dbReference type="GO" id="GO:0016020">
    <property type="term" value="C:membrane"/>
    <property type="evidence" value="ECO:0007669"/>
    <property type="project" value="TreeGrafter"/>
</dbReference>
<dbReference type="SUPFAM" id="SSF53474">
    <property type="entry name" value="alpha/beta-Hydrolases"/>
    <property type="match status" value="1"/>
</dbReference>
<protein>
    <submittedName>
        <fullName evidence="3">Alpha/beta hydrolase fold protein</fullName>
    </submittedName>
</protein>
<dbReference type="EMBL" id="MCOG01000296">
    <property type="protein sequence ID" value="ORY20233.1"/>
    <property type="molecule type" value="Genomic_DNA"/>
</dbReference>
<dbReference type="GO" id="GO:0016787">
    <property type="term" value="F:hydrolase activity"/>
    <property type="evidence" value="ECO:0007669"/>
    <property type="project" value="UniProtKB-KW"/>
</dbReference>
<organism evidence="3 4">
    <name type="scientific">Neocallimastix californiae</name>
    <dbReference type="NCBI Taxonomy" id="1754190"/>
    <lineage>
        <taxon>Eukaryota</taxon>
        <taxon>Fungi</taxon>
        <taxon>Fungi incertae sedis</taxon>
        <taxon>Chytridiomycota</taxon>
        <taxon>Chytridiomycota incertae sedis</taxon>
        <taxon>Neocallimastigomycetes</taxon>
        <taxon>Neocallimastigales</taxon>
        <taxon>Neocallimastigaceae</taxon>
        <taxon>Neocallimastix</taxon>
    </lineage>
</organism>
<sequence length="267" mass="31127">MKEKILDNTFIHYWINDHSTSDICLFFSHGVTADHRCFQRQDEFFKEKYKIINWDIPMHGQSKKENFIFYKECALLMKRILDKEKINKVVLIGLSLGGYPSQMFAHLYPGSTMGLVAIDTTPFGLKYYSNSDIFLLKQVGWSTKCFPTNLLKKSMAKSISKIKYSYELMMEMLNESSKDVIARQMEIAYSKFILENQDIKLDRDILVLLLLGDSDKTGKIKQYCMAWQKETNYPLHIIKNASHFSNSDNSESVNDEIENFIKKICKV</sequence>
<dbReference type="PANTHER" id="PTHR43798:SF31">
    <property type="entry name" value="AB HYDROLASE SUPERFAMILY PROTEIN YCLE"/>
    <property type="match status" value="1"/>
</dbReference>
<dbReference type="PANTHER" id="PTHR43798">
    <property type="entry name" value="MONOACYLGLYCEROL LIPASE"/>
    <property type="match status" value="1"/>
</dbReference>